<accession>A0A699ZBM1</accession>
<evidence type="ECO:0000256" key="1">
    <source>
        <dbReference type="SAM" id="MobiDB-lite"/>
    </source>
</evidence>
<dbReference type="Proteomes" id="UP000485058">
    <property type="component" value="Unassembled WGS sequence"/>
</dbReference>
<gene>
    <name evidence="2" type="ORF">HaLaN_12674</name>
</gene>
<dbReference type="AlphaFoldDB" id="A0A699ZBM1"/>
<evidence type="ECO:0000313" key="3">
    <source>
        <dbReference type="Proteomes" id="UP000485058"/>
    </source>
</evidence>
<keyword evidence="3" id="KW-1185">Reference proteome</keyword>
<name>A0A699ZBM1_HAELA</name>
<comment type="caution">
    <text evidence="2">The sequence shown here is derived from an EMBL/GenBank/DDBJ whole genome shotgun (WGS) entry which is preliminary data.</text>
</comment>
<evidence type="ECO:0000313" key="2">
    <source>
        <dbReference type="EMBL" id="GFH16284.1"/>
    </source>
</evidence>
<feature type="region of interest" description="Disordered" evidence="1">
    <location>
        <begin position="1"/>
        <end position="31"/>
    </location>
</feature>
<organism evidence="2 3">
    <name type="scientific">Haematococcus lacustris</name>
    <name type="common">Green alga</name>
    <name type="synonym">Haematococcus pluvialis</name>
    <dbReference type="NCBI Taxonomy" id="44745"/>
    <lineage>
        <taxon>Eukaryota</taxon>
        <taxon>Viridiplantae</taxon>
        <taxon>Chlorophyta</taxon>
        <taxon>core chlorophytes</taxon>
        <taxon>Chlorophyceae</taxon>
        <taxon>CS clade</taxon>
        <taxon>Chlamydomonadales</taxon>
        <taxon>Haematococcaceae</taxon>
        <taxon>Haematococcus</taxon>
    </lineage>
</organism>
<sequence>METATEPLSPKTHKTKVAEGSDASRKLADYLSSQQRRKEEYWMRKYGKGVSWVLYHFVHSTNQESRWKPYSPTTPESRGGCPAWQGAVCTSACRPCPARLKVLQGASGHSLGPRRELCHPWMPATRPGLAVPCDKVGQLWCMRSRGTRETEQRRADAIV</sequence>
<proteinExistence type="predicted"/>
<feature type="compositionally biased region" description="Basic and acidic residues" evidence="1">
    <location>
        <begin position="16"/>
        <end position="28"/>
    </location>
</feature>
<protein>
    <submittedName>
        <fullName evidence="2">Uncharacterized protein</fullName>
    </submittedName>
</protein>
<dbReference type="EMBL" id="BLLF01000975">
    <property type="protein sequence ID" value="GFH16284.1"/>
    <property type="molecule type" value="Genomic_DNA"/>
</dbReference>
<reference evidence="2 3" key="1">
    <citation type="submission" date="2020-02" db="EMBL/GenBank/DDBJ databases">
        <title>Draft genome sequence of Haematococcus lacustris strain NIES-144.</title>
        <authorList>
            <person name="Morimoto D."/>
            <person name="Nakagawa S."/>
            <person name="Yoshida T."/>
            <person name="Sawayama S."/>
        </authorList>
    </citation>
    <scope>NUCLEOTIDE SEQUENCE [LARGE SCALE GENOMIC DNA]</scope>
    <source>
        <strain evidence="2 3">NIES-144</strain>
    </source>
</reference>